<organism evidence="5 6">
    <name type="scientific">Trachymyrmex cornetzi</name>
    <dbReference type="NCBI Taxonomy" id="471704"/>
    <lineage>
        <taxon>Eukaryota</taxon>
        <taxon>Metazoa</taxon>
        <taxon>Ecdysozoa</taxon>
        <taxon>Arthropoda</taxon>
        <taxon>Hexapoda</taxon>
        <taxon>Insecta</taxon>
        <taxon>Pterygota</taxon>
        <taxon>Neoptera</taxon>
        <taxon>Endopterygota</taxon>
        <taxon>Hymenoptera</taxon>
        <taxon>Apocrita</taxon>
        <taxon>Aculeata</taxon>
        <taxon>Formicoidea</taxon>
        <taxon>Formicidae</taxon>
        <taxon>Myrmicinae</taxon>
        <taxon>Trachymyrmex</taxon>
    </lineage>
</organism>
<evidence type="ECO:0000259" key="4">
    <source>
        <dbReference type="PROSITE" id="PS50026"/>
    </source>
</evidence>
<dbReference type="Pfam" id="PF00008">
    <property type="entry name" value="EGF"/>
    <property type="match status" value="1"/>
</dbReference>
<dbReference type="Gene3D" id="2.60.120.200">
    <property type="match status" value="1"/>
</dbReference>
<proteinExistence type="predicted"/>
<dbReference type="PANTHER" id="PTHR15036:SF85">
    <property type="entry name" value="SP2353, ISOFORM A"/>
    <property type="match status" value="1"/>
</dbReference>
<keyword evidence="1" id="KW-1015">Disulfide bond</keyword>
<protein>
    <submittedName>
        <fullName evidence="5">Neurexin-3-alpha</fullName>
    </submittedName>
</protein>
<dbReference type="SUPFAM" id="SSF49899">
    <property type="entry name" value="Concanavalin A-like lectins/glucanases"/>
    <property type="match status" value="1"/>
</dbReference>
<evidence type="ECO:0000313" key="5">
    <source>
        <dbReference type="EMBL" id="KYN22140.1"/>
    </source>
</evidence>
<gene>
    <name evidence="5" type="ORF">ALC57_05417</name>
</gene>
<dbReference type="InterPro" id="IPR013320">
    <property type="entry name" value="ConA-like_dom_sf"/>
</dbReference>
<feature type="domain" description="EGF-like" evidence="4">
    <location>
        <begin position="56"/>
        <end position="94"/>
    </location>
</feature>
<dbReference type="InterPro" id="IPR050372">
    <property type="entry name" value="Neurexin-related_CASP"/>
</dbReference>
<name>A0A195EA94_9HYME</name>
<feature type="domain" description="Laminin G" evidence="3">
    <location>
        <begin position="101"/>
        <end position="216"/>
    </location>
</feature>
<evidence type="ECO:0000313" key="6">
    <source>
        <dbReference type="Proteomes" id="UP000078492"/>
    </source>
</evidence>
<dbReference type="STRING" id="471704.A0A195EA94"/>
<dbReference type="InterPro" id="IPR001791">
    <property type="entry name" value="Laminin_G"/>
</dbReference>
<reference evidence="5 6" key="1">
    <citation type="submission" date="2015-09" db="EMBL/GenBank/DDBJ databases">
        <title>Trachymyrmex cornetzi WGS genome.</title>
        <authorList>
            <person name="Nygaard S."/>
            <person name="Hu H."/>
            <person name="Boomsma J."/>
            <person name="Zhang G."/>
        </authorList>
    </citation>
    <scope>NUCLEOTIDE SEQUENCE [LARGE SCALE GENOMIC DNA]</scope>
    <source>
        <strain evidence="5">Tcor2-1</strain>
        <tissue evidence="5">Whole body</tissue>
    </source>
</reference>
<dbReference type="EMBL" id="KQ979236">
    <property type="protein sequence ID" value="KYN22140.1"/>
    <property type="molecule type" value="Genomic_DNA"/>
</dbReference>
<dbReference type="PROSITE" id="PS50025">
    <property type="entry name" value="LAM_G_DOMAIN"/>
    <property type="match status" value="1"/>
</dbReference>
<evidence type="ECO:0000259" key="3">
    <source>
        <dbReference type="PROSITE" id="PS50025"/>
    </source>
</evidence>
<dbReference type="PANTHER" id="PTHR15036">
    <property type="entry name" value="PIKACHURIN-LIKE PROTEIN"/>
    <property type="match status" value="1"/>
</dbReference>
<accession>A0A195EA94</accession>
<dbReference type="AlphaFoldDB" id="A0A195EA94"/>
<sequence length="216" mass="23915">NSFYLILQTQIELGPTLKNLKNKINVLLILSAKSIHKSRLRPAPGSEKSLRNMANTTDACETRDPCQHGGICISTDSGPICECRTGDYEGAYCEKDKAPSEASFRGTEYLTIDLSKGEPVLSTQESISLQFKTRAANGLLFYSDPFLITGEGDDYLTISLRDGGAAVSMSLAKGRLDLHIKPVKLRFDDRQWHKIVVHRKVQEVTIIIIICTSVNK</sequence>
<evidence type="ECO:0000256" key="2">
    <source>
        <dbReference type="PROSITE-ProRule" id="PRU00076"/>
    </source>
</evidence>
<dbReference type="Gene3D" id="2.10.25.10">
    <property type="entry name" value="Laminin"/>
    <property type="match status" value="1"/>
</dbReference>
<dbReference type="GO" id="GO:0016020">
    <property type="term" value="C:membrane"/>
    <property type="evidence" value="ECO:0007669"/>
    <property type="project" value="UniProtKB-SubCell"/>
</dbReference>
<dbReference type="InterPro" id="IPR000742">
    <property type="entry name" value="EGF"/>
</dbReference>
<evidence type="ECO:0000256" key="1">
    <source>
        <dbReference type="ARBA" id="ARBA00023157"/>
    </source>
</evidence>
<dbReference type="CDD" id="cd00110">
    <property type="entry name" value="LamG"/>
    <property type="match status" value="1"/>
</dbReference>
<dbReference type="Pfam" id="PF02210">
    <property type="entry name" value="Laminin_G_2"/>
    <property type="match status" value="1"/>
</dbReference>
<keyword evidence="2" id="KW-0245">EGF-like domain</keyword>
<dbReference type="CDD" id="cd00054">
    <property type="entry name" value="EGF_CA"/>
    <property type="match status" value="1"/>
</dbReference>
<dbReference type="SMART" id="SM00181">
    <property type="entry name" value="EGF"/>
    <property type="match status" value="1"/>
</dbReference>
<keyword evidence="6" id="KW-1185">Reference proteome</keyword>
<dbReference type="PROSITE" id="PS50026">
    <property type="entry name" value="EGF_3"/>
    <property type="match status" value="1"/>
</dbReference>
<comment type="caution">
    <text evidence="2">Lacks conserved residue(s) required for the propagation of feature annotation.</text>
</comment>
<feature type="non-terminal residue" evidence="5">
    <location>
        <position position="1"/>
    </location>
</feature>
<dbReference type="Proteomes" id="UP000078492">
    <property type="component" value="Unassembled WGS sequence"/>
</dbReference>